<protein>
    <recommendedName>
        <fullName evidence="4">Cation efflux protein cytoplasmic domain-containing protein</fullName>
    </recommendedName>
</protein>
<dbReference type="AlphaFoldDB" id="A0ABD1L1F2"/>
<dbReference type="InterPro" id="IPR050291">
    <property type="entry name" value="CDF_Transporter"/>
</dbReference>
<evidence type="ECO:0000313" key="3">
    <source>
        <dbReference type="Proteomes" id="UP001603857"/>
    </source>
</evidence>
<dbReference type="EMBL" id="JBGMDY010000011">
    <property type="protein sequence ID" value="KAL2317352.1"/>
    <property type="molecule type" value="Genomic_DNA"/>
</dbReference>
<keyword evidence="1" id="KW-0813">Transport</keyword>
<name>A0ABD1L1F2_9FABA</name>
<proteinExistence type="predicted"/>
<comment type="caution">
    <text evidence="2">The sequence shown here is derived from an EMBL/GenBank/DDBJ whole genome shotgun (WGS) entry which is preliminary data.</text>
</comment>
<dbReference type="PANTHER" id="PTHR43840:SF13">
    <property type="entry name" value="CATION EFFLUX PROTEIN CYTOPLASMIC DOMAIN-CONTAINING PROTEIN"/>
    <property type="match status" value="1"/>
</dbReference>
<accession>A0ABD1L1F2</accession>
<evidence type="ECO:0000313" key="2">
    <source>
        <dbReference type="EMBL" id="KAL2317352.1"/>
    </source>
</evidence>
<evidence type="ECO:0000256" key="1">
    <source>
        <dbReference type="ARBA" id="ARBA00022448"/>
    </source>
</evidence>
<gene>
    <name evidence="2" type="ORF">Fmac_031228</name>
</gene>
<evidence type="ECO:0008006" key="4">
    <source>
        <dbReference type="Google" id="ProtNLM"/>
    </source>
</evidence>
<organism evidence="2 3">
    <name type="scientific">Flemingia macrophylla</name>
    <dbReference type="NCBI Taxonomy" id="520843"/>
    <lineage>
        <taxon>Eukaryota</taxon>
        <taxon>Viridiplantae</taxon>
        <taxon>Streptophyta</taxon>
        <taxon>Embryophyta</taxon>
        <taxon>Tracheophyta</taxon>
        <taxon>Spermatophyta</taxon>
        <taxon>Magnoliopsida</taxon>
        <taxon>eudicotyledons</taxon>
        <taxon>Gunneridae</taxon>
        <taxon>Pentapetalae</taxon>
        <taxon>rosids</taxon>
        <taxon>fabids</taxon>
        <taxon>Fabales</taxon>
        <taxon>Fabaceae</taxon>
        <taxon>Papilionoideae</taxon>
        <taxon>50 kb inversion clade</taxon>
        <taxon>NPAAA clade</taxon>
        <taxon>indigoferoid/millettioid clade</taxon>
        <taxon>Phaseoleae</taxon>
        <taxon>Flemingia</taxon>
    </lineage>
</organism>
<dbReference type="Proteomes" id="UP001603857">
    <property type="component" value="Unassembled WGS sequence"/>
</dbReference>
<dbReference type="PANTHER" id="PTHR43840">
    <property type="entry name" value="MITOCHONDRIAL METAL TRANSPORTER 1-RELATED"/>
    <property type="match status" value="1"/>
</dbReference>
<sequence length="136" mass="15122">MSRLVLPAGYSNKPACEIGTDAVLGDKFYRWIDPAGVILLSITITNWSGNVMENAVSLAGQSAPPEVLQKPVPTHLAFYTLWRIDVPLKEAHAIGESLQIKPEKLAEVERAFVHLDFECEHKPEHSVLRKMPDSHP</sequence>
<keyword evidence="3" id="KW-1185">Reference proteome</keyword>
<reference evidence="2 3" key="1">
    <citation type="submission" date="2024-08" db="EMBL/GenBank/DDBJ databases">
        <title>Insights into the chromosomal genome structure of Flemingia macrophylla.</title>
        <authorList>
            <person name="Ding Y."/>
            <person name="Zhao Y."/>
            <person name="Bi W."/>
            <person name="Wu M."/>
            <person name="Zhao G."/>
            <person name="Gong Y."/>
            <person name="Li W."/>
            <person name="Zhang P."/>
        </authorList>
    </citation>
    <scope>NUCLEOTIDE SEQUENCE [LARGE SCALE GENOMIC DNA]</scope>
    <source>
        <strain evidence="2">DYQJB</strain>
        <tissue evidence="2">Leaf</tissue>
    </source>
</reference>